<gene>
    <name evidence="2" type="ORF">NCTC12993_03453</name>
</gene>
<protein>
    <submittedName>
        <fullName evidence="2">Uncharacterized protein</fullName>
    </submittedName>
</protein>
<reference evidence="2 3" key="1">
    <citation type="submission" date="2019-03" db="EMBL/GenBank/DDBJ databases">
        <authorList>
            <consortium name="Pathogen Informatics"/>
        </authorList>
    </citation>
    <scope>NUCLEOTIDE SEQUENCE [LARGE SCALE GENOMIC DNA]</scope>
    <source>
        <strain evidence="2 3">NCTC12993</strain>
    </source>
</reference>
<organism evidence="2 3">
    <name type="scientific">Kluyvera cryocrescens</name>
    <name type="common">Kluyvera citrophila</name>
    <dbReference type="NCBI Taxonomy" id="580"/>
    <lineage>
        <taxon>Bacteria</taxon>
        <taxon>Pseudomonadati</taxon>
        <taxon>Pseudomonadota</taxon>
        <taxon>Gammaproteobacteria</taxon>
        <taxon>Enterobacterales</taxon>
        <taxon>Enterobacteriaceae</taxon>
        <taxon>Kluyvera</taxon>
    </lineage>
</organism>
<evidence type="ECO:0000313" key="3">
    <source>
        <dbReference type="Proteomes" id="UP000401081"/>
    </source>
</evidence>
<dbReference type="Proteomes" id="UP000401081">
    <property type="component" value="Unassembled WGS sequence"/>
</dbReference>
<sequence length="57" mass="6627">MKLCFIILYPEKRAYNGVDLPRHKPDVFFRRPLFSSEPTERGAPLSGVMSCERVQRS</sequence>
<keyword evidence="3" id="KW-1185">Reference proteome</keyword>
<dbReference type="AlphaFoldDB" id="A0A485AXV1"/>
<evidence type="ECO:0000256" key="1">
    <source>
        <dbReference type="SAM" id="MobiDB-lite"/>
    </source>
</evidence>
<accession>A0A485AXV1</accession>
<proteinExistence type="predicted"/>
<name>A0A485AXV1_KLUCR</name>
<feature type="region of interest" description="Disordered" evidence="1">
    <location>
        <begin position="37"/>
        <end position="57"/>
    </location>
</feature>
<evidence type="ECO:0000313" key="2">
    <source>
        <dbReference type="EMBL" id="VFS65116.1"/>
    </source>
</evidence>
<dbReference type="EMBL" id="CAADJD010000018">
    <property type="protein sequence ID" value="VFS65116.1"/>
    <property type="molecule type" value="Genomic_DNA"/>
</dbReference>